<comment type="catalytic activity">
    <reaction evidence="4">
        <text>a long-chain fatty acyl-CoA + 2 NADPH + 2 H(+) = a long-chain primary fatty alcohol + 2 NADP(+) + CoA</text>
        <dbReference type="Rhea" id="RHEA:52716"/>
        <dbReference type="ChEBI" id="CHEBI:15378"/>
        <dbReference type="ChEBI" id="CHEBI:57287"/>
        <dbReference type="ChEBI" id="CHEBI:57783"/>
        <dbReference type="ChEBI" id="CHEBI:58349"/>
        <dbReference type="ChEBI" id="CHEBI:77396"/>
        <dbReference type="ChEBI" id="CHEBI:83139"/>
        <dbReference type="EC" id="1.2.1.84"/>
    </reaction>
</comment>
<comment type="caution">
    <text evidence="8">The sequence shown here is derived from an EMBL/GenBank/DDBJ whole genome shotgun (WGS) entry which is preliminary data.</text>
</comment>
<dbReference type="InterPro" id="IPR013120">
    <property type="entry name" value="FAR_NAD-bd"/>
</dbReference>
<dbReference type="Gene3D" id="3.40.50.720">
    <property type="entry name" value="NAD(P)-binding Rossmann-like Domain"/>
    <property type="match status" value="1"/>
</dbReference>
<evidence type="ECO:0000259" key="7">
    <source>
        <dbReference type="Pfam" id="PF07993"/>
    </source>
</evidence>
<dbReference type="RefSeq" id="XP_029236524.1">
    <property type="nucleotide sequence ID" value="XM_029383677.1"/>
</dbReference>
<dbReference type="Proteomes" id="UP000283634">
    <property type="component" value="Unassembled WGS sequence"/>
</dbReference>
<evidence type="ECO:0000256" key="3">
    <source>
        <dbReference type="ARBA" id="ARBA00023098"/>
    </source>
</evidence>
<dbReference type="Pfam" id="PF07993">
    <property type="entry name" value="NAD_binding_4"/>
    <property type="match status" value="1"/>
</dbReference>
<feature type="domain" description="Fatty acyl-CoA reductase C-terminal" evidence="6">
    <location>
        <begin position="502"/>
        <end position="570"/>
    </location>
</feature>
<dbReference type="EC" id="1.2.1.84" evidence="4"/>
<feature type="domain" description="Thioester reductase (TE)" evidence="7">
    <location>
        <begin position="16"/>
        <end position="302"/>
    </location>
</feature>
<dbReference type="PANTHER" id="PTHR11011:SF45">
    <property type="entry name" value="FATTY ACYL-COA REDUCTASE CG8306-RELATED"/>
    <property type="match status" value="1"/>
</dbReference>
<dbReference type="OrthoDB" id="429813at2759"/>
<name>A0A422N8G4_TRYRA</name>
<dbReference type="PANTHER" id="PTHR11011">
    <property type="entry name" value="MALE STERILITY PROTEIN 2-RELATED"/>
    <property type="match status" value="1"/>
</dbReference>
<dbReference type="AlphaFoldDB" id="A0A422N8G4"/>
<reference evidence="8 9" key="1">
    <citation type="journal article" date="2018" name="BMC Genomics">
        <title>Genomic comparison of Trypanosoma conorhini and Trypanosoma rangeli to Trypanosoma cruzi strains of high and low virulence.</title>
        <authorList>
            <person name="Bradwell K.R."/>
            <person name="Koparde V.N."/>
            <person name="Matveyev A.V."/>
            <person name="Serrano M.G."/>
            <person name="Alves J.M."/>
            <person name="Parikh H."/>
            <person name="Huang B."/>
            <person name="Lee V."/>
            <person name="Espinosa-Alvarez O."/>
            <person name="Ortiz P.A."/>
            <person name="Costa-Martins A.G."/>
            <person name="Teixeira M.M."/>
            <person name="Buck G.A."/>
        </authorList>
    </citation>
    <scope>NUCLEOTIDE SEQUENCE [LARGE SCALE GENOMIC DNA]</scope>
    <source>
        <strain evidence="8 9">AM80</strain>
    </source>
</reference>
<keyword evidence="9" id="KW-1185">Reference proteome</keyword>
<dbReference type="EMBL" id="MKGL01000260">
    <property type="protein sequence ID" value="RNF01764.1"/>
    <property type="molecule type" value="Genomic_DNA"/>
</dbReference>
<dbReference type="OMA" id="PEEMCKR"/>
<accession>A0A422N8G4</accession>
<dbReference type="InterPro" id="IPR036291">
    <property type="entry name" value="NAD(P)-bd_dom_sf"/>
</dbReference>
<dbReference type="SUPFAM" id="SSF51735">
    <property type="entry name" value="NAD(P)-binding Rossmann-fold domains"/>
    <property type="match status" value="1"/>
</dbReference>
<evidence type="ECO:0000256" key="4">
    <source>
        <dbReference type="RuleBase" id="RU363097"/>
    </source>
</evidence>
<evidence type="ECO:0000259" key="6">
    <source>
        <dbReference type="Pfam" id="PF03015"/>
    </source>
</evidence>
<keyword evidence="4" id="KW-0560">Oxidoreductase</keyword>
<gene>
    <name evidence="8" type="ORF">TraAM80_06850</name>
</gene>
<dbReference type="VEuPathDB" id="TriTrypDB:TRSC58_04465"/>
<evidence type="ECO:0000313" key="9">
    <source>
        <dbReference type="Proteomes" id="UP000283634"/>
    </source>
</evidence>
<dbReference type="GO" id="GO:0035336">
    <property type="term" value="P:long-chain fatty-acyl-CoA metabolic process"/>
    <property type="evidence" value="ECO:0007669"/>
    <property type="project" value="TreeGrafter"/>
</dbReference>
<dbReference type="GeneID" id="40330783"/>
<evidence type="ECO:0000256" key="2">
    <source>
        <dbReference type="ARBA" id="ARBA00022516"/>
    </source>
</evidence>
<dbReference type="Pfam" id="PF03015">
    <property type="entry name" value="Sterile"/>
    <property type="match status" value="1"/>
</dbReference>
<dbReference type="CDD" id="cd09071">
    <property type="entry name" value="FAR_C"/>
    <property type="match status" value="1"/>
</dbReference>
<dbReference type="InterPro" id="IPR026055">
    <property type="entry name" value="FAR"/>
</dbReference>
<evidence type="ECO:0000256" key="5">
    <source>
        <dbReference type="SAM" id="MobiDB-lite"/>
    </source>
</evidence>
<dbReference type="InterPro" id="IPR033640">
    <property type="entry name" value="FAR_C"/>
</dbReference>
<dbReference type="GO" id="GO:0102965">
    <property type="term" value="F:alcohol-forming long-chain fatty acyl-CoA reductase activity"/>
    <property type="evidence" value="ECO:0007669"/>
    <property type="project" value="UniProtKB-EC"/>
</dbReference>
<keyword evidence="4" id="KW-0521">NADP</keyword>
<protein>
    <recommendedName>
        <fullName evidence="4">Fatty acyl-CoA reductase</fullName>
        <ecNumber evidence="4">1.2.1.84</ecNumber>
    </recommendedName>
</protein>
<keyword evidence="3 4" id="KW-0443">Lipid metabolism</keyword>
<dbReference type="FunFam" id="3.40.50.720:FF:000458">
    <property type="entry name" value="Fatty acyl-CoA reductase"/>
    <property type="match status" value="1"/>
</dbReference>
<dbReference type="CDD" id="cd05236">
    <property type="entry name" value="FAR-N_SDR_e"/>
    <property type="match status" value="1"/>
</dbReference>
<comment type="similarity">
    <text evidence="1 4">Belongs to the fatty acyl-CoA reductase family.</text>
</comment>
<comment type="function">
    <text evidence="4">Catalyzes the reduction of fatty acyl-CoA to fatty alcohols.</text>
</comment>
<organism evidence="8 9">
    <name type="scientific">Trypanosoma rangeli</name>
    <dbReference type="NCBI Taxonomy" id="5698"/>
    <lineage>
        <taxon>Eukaryota</taxon>
        <taxon>Discoba</taxon>
        <taxon>Euglenozoa</taxon>
        <taxon>Kinetoplastea</taxon>
        <taxon>Metakinetoplastina</taxon>
        <taxon>Trypanosomatida</taxon>
        <taxon>Trypanosomatidae</taxon>
        <taxon>Trypanosoma</taxon>
        <taxon>Herpetosoma</taxon>
    </lineage>
</organism>
<evidence type="ECO:0000313" key="8">
    <source>
        <dbReference type="EMBL" id="RNF01764.1"/>
    </source>
</evidence>
<feature type="compositionally biased region" description="Low complexity" evidence="5">
    <location>
        <begin position="366"/>
        <end position="386"/>
    </location>
</feature>
<keyword evidence="2 4" id="KW-0444">Lipid biosynthesis</keyword>
<dbReference type="GO" id="GO:0080019">
    <property type="term" value="F:alcohol-forming very long-chain fatty acyl-CoA reductase activity"/>
    <property type="evidence" value="ECO:0007669"/>
    <property type="project" value="InterPro"/>
</dbReference>
<feature type="region of interest" description="Disordered" evidence="5">
    <location>
        <begin position="366"/>
        <end position="388"/>
    </location>
</feature>
<evidence type="ECO:0000256" key="1">
    <source>
        <dbReference type="ARBA" id="ARBA00005928"/>
    </source>
</evidence>
<proteinExistence type="inferred from homology"/>
<sequence>MPLDVYKGFSRKSFFVTGGSGFMGKVLLFKLLKEFPDVEAIYVLIRGKSSRKLRRYIGPQERLKTEVLGSPCFDPLRESLGADAFKALSSRVIGVEGNINEDRLGLSDKDCQMILKSVHYIVHMAATVNFDERLNVAVDTNTLGALRALAIAKECRKLEAMVHVSTCYVNYNHRGGTVEECLYPLPFDPEAMCKYLLCLNEQEVDEVSARLLKKYDFPNTYTFTKSMGEQLVYARRGNCPVSIVRPSIVGCSYKEPFPGWVDALTAAGGLILTVGLGVVHDVSACADAISDIVPVDFVVNTIIKVLFKTQYHYKRQRVKVDNAEQSQQLHVGGTLLTALAKAELPKKSGTAGGGIDSVVPLTAIASQHQQQQQQQQQRQQSHSQPQAEQDVAVSAPVGCLMPCETQAVPLSFVYHAATSSSANHLTWKRLRDAARVYWNGKHKHPKALSYMKGELIDSDLQYMLRFFVFREVPYQFLRLVAHLPHPIGSREKQHLVGKLGRALLRSREFNRQFRAFTKHEWVFATRQTQSLDDDLNERSRSAFYFDTYMVNWWFYSQAYAHGILKYIVKDTGGFEFPEQPATASDVFKRASSL</sequence>